<gene>
    <name evidence="1" type="ORF">M8818_003236</name>
</gene>
<protein>
    <submittedName>
        <fullName evidence="1">Uncharacterized protein</fullName>
    </submittedName>
</protein>
<sequence length="736" mass="82024">MASPLAPDPYLALGIPSTATSTQIKQTYRKLALKYHPDKVTNEAEKAAAADKFHEIQQAYEILGDDDRRSRYDAQVKLAELRRDVLERQGRGGAAADGVSVTGMGNGVRVDVKTAGYDIPTSPGAAAFKARGPERYEERRPSRATYDSDGYFDEYAAGASRASARKYDEYERGPKRTSPRDDRERTRAWERSSKENERRARGDRRKMSEREVKRDRGTKYAVVEEDSEDEYDGPRRSDRLKEEAAARRQREIDELSRRKGMEARIRDGVYVGTGEDRTRKMSIQESEAMEYMQRAAGRPLTSRTSSARYEDEYIRSPIQERPTVVRRSSQRPPTSSSPRRSSAREPRERKLSVPEIVDFPSSPSTATDKRRPPMVPHSASSPAGMKVPGAVKRESPLKAQTYDDYDDRGRFEAPPSIRRSETMPVDGSTSLGAERSSGRRRGDRDRRDRDRDRDRARVDSKLRPTDITDGYPTPSTTPVEGGLPTGAYTQPAYSTASQSQSQSQLPGSYATKTSYRYNPAAQTLQDMVDEDVELSNGRRTVLREPSDSRGERGGRRDRDRDRDGRGGGSVRDRDRDRERESSRLDKPSRRPTLDTASRTTSTSYIYPSASESPVSYLARPSPLNRSSTERPGPLFGEKVPSLSPVRDRDQTTTSRPSNYNYPYPERERDGSGSGGGSGGGGYRFHPGVEEVRFAKPITREEVRVGSGYRTRSGAGGGGGGGGEARPGLRRGVTVGY</sequence>
<proteinExistence type="predicted"/>
<organism evidence="1 2">
    <name type="scientific">Zalaria obscura</name>
    <dbReference type="NCBI Taxonomy" id="2024903"/>
    <lineage>
        <taxon>Eukaryota</taxon>
        <taxon>Fungi</taxon>
        <taxon>Dikarya</taxon>
        <taxon>Ascomycota</taxon>
        <taxon>Pezizomycotina</taxon>
        <taxon>Dothideomycetes</taxon>
        <taxon>Dothideomycetidae</taxon>
        <taxon>Dothideales</taxon>
        <taxon>Zalariaceae</taxon>
        <taxon>Zalaria</taxon>
    </lineage>
</organism>
<reference evidence="1" key="1">
    <citation type="submission" date="2024-02" db="EMBL/GenBank/DDBJ databases">
        <title>Metagenome Assembled Genome of Zalaria obscura JY119.</title>
        <authorList>
            <person name="Vighnesh L."/>
            <person name="Jagadeeshwari U."/>
            <person name="Venkata Ramana C."/>
            <person name="Sasikala C."/>
        </authorList>
    </citation>
    <scope>NUCLEOTIDE SEQUENCE</scope>
    <source>
        <strain evidence="1">JY119</strain>
    </source>
</reference>
<dbReference type="Proteomes" id="UP001320706">
    <property type="component" value="Unassembled WGS sequence"/>
</dbReference>
<dbReference type="EMBL" id="JAMKPW020000013">
    <property type="protein sequence ID" value="KAK8211581.1"/>
    <property type="molecule type" value="Genomic_DNA"/>
</dbReference>
<comment type="caution">
    <text evidence="1">The sequence shown here is derived from an EMBL/GenBank/DDBJ whole genome shotgun (WGS) entry which is preliminary data.</text>
</comment>
<name>A0ACC3SFE8_9PEZI</name>
<keyword evidence="2" id="KW-1185">Reference proteome</keyword>
<accession>A0ACC3SFE8</accession>
<evidence type="ECO:0000313" key="2">
    <source>
        <dbReference type="Proteomes" id="UP001320706"/>
    </source>
</evidence>
<evidence type="ECO:0000313" key="1">
    <source>
        <dbReference type="EMBL" id="KAK8211581.1"/>
    </source>
</evidence>